<keyword evidence="6" id="KW-0732">Signal</keyword>
<name>A0A420YFT1_9PEZI</name>
<comment type="caution">
    <text evidence="8">The sequence shown here is derived from an EMBL/GenBank/DDBJ whole genome shotgun (WGS) entry which is preliminary data.</text>
</comment>
<dbReference type="GO" id="GO:0016020">
    <property type="term" value="C:membrane"/>
    <property type="evidence" value="ECO:0007669"/>
    <property type="project" value="UniProtKB-SubCell"/>
</dbReference>
<evidence type="ECO:0000256" key="4">
    <source>
        <dbReference type="ARBA" id="ARBA00023136"/>
    </source>
</evidence>
<evidence type="ECO:0000313" key="9">
    <source>
        <dbReference type="Proteomes" id="UP000275385"/>
    </source>
</evidence>
<dbReference type="InterPro" id="IPR004841">
    <property type="entry name" value="AA-permease/SLC12A_dom"/>
</dbReference>
<evidence type="ECO:0000256" key="6">
    <source>
        <dbReference type="SAM" id="SignalP"/>
    </source>
</evidence>
<accession>A0A420YFT1</accession>
<evidence type="ECO:0000313" key="8">
    <source>
        <dbReference type="EMBL" id="RKU46795.1"/>
    </source>
</evidence>
<feature type="transmembrane region" description="Helical" evidence="5">
    <location>
        <begin position="218"/>
        <end position="241"/>
    </location>
</feature>
<dbReference type="Gene3D" id="1.20.1740.10">
    <property type="entry name" value="Amino acid/polyamine transporter I"/>
    <property type="match status" value="1"/>
</dbReference>
<dbReference type="InterPro" id="IPR050524">
    <property type="entry name" value="APC_YAT"/>
</dbReference>
<dbReference type="EMBL" id="QVQW01000012">
    <property type="protein sequence ID" value="RKU46795.1"/>
    <property type="molecule type" value="Genomic_DNA"/>
</dbReference>
<feature type="transmembrane region" description="Helical" evidence="5">
    <location>
        <begin position="144"/>
        <end position="169"/>
    </location>
</feature>
<sequence length="370" mass="40861">MTGLLFFTFITMVGGNPKHDAFGFHSWNDPGAFVGYLGGGSKFEGFLAALWSASFTCVGPEYVSMIAAEAKHPRTYIKTAYKIVYVRQVMFFLGGCLAVGLLVPWNHPTLMAIYRDGTQSAGSAAASPYIIAMQDLGVKVLPNIVTALIATTIFSAGNCNMFVATRSLYSLAQEGRAPKFLTKCTKQGIPIYSFAVTLIFPCLSFLQLSSGSAEVLNWLINICTGATLVTYISICLTYINFHRACKAQNFDRSKLPYYARFQPWSAYLPLVLETIIILCYGYTTLKPFDVGGFITYYVEPIVVVVLFFGWKLIKGTKWKKPGEVDLIWEAPAITLYEESLDEPPIGVFRDCYLALRSVFMRSPKGASTTA</sequence>
<dbReference type="AlphaFoldDB" id="A0A420YFT1"/>
<keyword evidence="9" id="KW-1185">Reference proteome</keyword>
<evidence type="ECO:0000256" key="3">
    <source>
        <dbReference type="ARBA" id="ARBA00022989"/>
    </source>
</evidence>
<gene>
    <name evidence="8" type="ORF">DL546_006859</name>
</gene>
<evidence type="ECO:0000256" key="2">
    <source>
        <dbReference type="ARBA" id="ARBA00022692"/>
    </source>
</evidence>
<dbReference type="PANTHER" id="PTHR43341:SF6">
    <property type="entry name" value="AMINO ACID TRANSPORTER (EUROFUNG)"/>
    <property type="match status" value="1"/>
</dbReference>
<dbReference type="Proteomes" id="UP000275385">
    <property type="component" value="Unassembled WGS sequence"/>
</dbReference>
<proteinExistence type="predicted"/>
<feature type="domain" description="Amino acid permease/ SLC12A" evidence="7">
    <location>
        <begin position="3"/>
        <end position="317"/>
    </location>
</feature>
<evidence type="ECO:0000256" key="5">
    <source>
        <dbReference type="SAM" id="Phobius"/>
    </source>
</evidence>
<feature type="transmembrane region" description="Helical" evidence="5">
    <location>
        <begin position="189"/>
        <end position="206"/>
    </location>
</feature>
<feature type="transmembrane region" description="Helical" evidence="5">
    <location>
        <begin position="261"/>
        <end position="283"/>
    </location>
</feature>
<comment type="subcellular location">
    <subcellularLocation>
        <location evidence="1">Membrane</location>
        <topology evidence="1">Multi-pass membrane protein</topology>
    </subcellularLocation>
</comment>
<feature type="transmembrane region" description="Helical" evidence="5">
    <location>
        <begin position="84"/>
        <end position="105"/>
    </location>
</feature>
<evidence type="ECO:0000256" key="1">
    <source>
        <dbReference type="ARBA" id="ARBA00004141"/>
    </source>
</evidence>
<feature type="chain" id="PRO_5019297761" description="Amino acid permease/ SLC12A domain-containing protein" evidence="6">
    <location>
        <begin position="16"/>
        <end position="370"/>
    </location>
</feature>
<feature type="transmembrane region" description="Helical" evidence="5">
    <location>
        <begin position="295"/>
        <end position="313"/>
    </location>
</feature>
<dbReference type="GO" id="GO:0015171">
    <property type="term" value="F:amino acid transmembrane transporter activity"/>
    <property type="evidence" value="ECO:0007669"/>
    <property type="project" value="TreeGrafter"/>
</dbReference>
<dbReference type="PIRSF" id="PIRSF006060">
    <property type="entry name" value="AA_transporter"/>
    <property type="match status" value="1"/>
</dbReference>
<keyword evidence="4 5" id="KW-0472">Membrane</keyword>
<keyword evidence="3 5" id="KW-1133">Transmembrane helix</keyword>
<dbReference type="Pfam" id="PF00324">
    <property type="entry name" value="AA_permease"/>
    <property type="match status" value="1"/>
</dbReference>
<reference evidence="8 9" key="1">
    <citation type="submission" date="2018-08" db="EMBL/GenBank/DDBJ databases">
        <title>Draft genome of the lignicolous fungus Coniochaeta pulveracea.</title>
        <authorList>
            <person name="Borstlap C.J."/>
            <person name="De Witt R.N."/>
            <person name="Botha A."/>
            <person name="Volschenk H."/>
        </authorList>
    </citation>
    <scope>NUCLEOTIDE SEQUENCE [LARGE SCALE GENOMIC DNA]</scope>
    <source>
        <strain evidence="8 9">CAB683</strain>
    </source>
</reference>
<feature type="signal peptide" evidence="6">
    <location>
        <begin position="1"/>
        <end position="15"/>
    </location>
</feature>
<dbReference type="STRING" id="177199.A0A420YFT1"/>
<evidence type="ECO:0000259" key="7">
    <source>
        <dbReference type="Pfam" id="PF00324"/>
    </source>
</evidence>
<organism evidence="8 9">
    <name type="scientific">Coniochaeta pulveracea</name>
    <dbReference type="NCBI Taxonomy" id="177199"/>
    <lineage>
        <taxon>Eukaryota</taxon>
        <taxon>Fungi</taxon>
        <taxon>Dikarya</taxon>
        <taxon>Ascomycota</taxon>
        <taxon>Pezizomycotina</taxon>
        <taxon>Sordariomycetes</taxon>
        <taxon>Sordariomycetidae</taxon>
        <taxon>Coniochaetales</taxon>
        <taxon>Coniochaetaceae</taxon>
        <taxon>Coniochaeta</taxon>
    </lineage>
</organism>
<protein>
    <recommendedName>
        <fullName evidence="7">Amino acid permease/ SLC12A domain-containing protein</fullName>
    </recommendedName>
</protein>
<dbReference type="OrthoDB" id="10062876at2759"/>
<keyword evidence="2 5" id="KW-0812">Transmembrane</keyword>
<dbReference type="PANTHER" id="PTHR43341">
    <property type="entry name" value="AMINO ACID PERMEASE"/>
    <property type="match status" value="1"/>
</dbReference>